<keyword evidence="2" id="KW-1185">Reference proteome</keyword>
<sequence>MDKLIEKIELMKNPTVVGLDPTLGIVPSFLKEQYLAKDMIPTENDYSLAVAKMFFDFNKQIIDNIYDIVPAIKPQIAMYEQFGTNGISAYINTCHYAKIKGMIVIGDIKRGDIASTAESYASHIKGTVINGKEFDFWKEDFVTVNPYLGVDGIQPFIDACNEKDKGIFILTKTSNPSSADLQDLLVDGEPLYYKTACLVSKWGELAMGKKGYSKVGAVVGATYPEQGVELRNRMPHTFFLVPGYGAQGATGKDLKGFFDQHGGGCIVNSSRGIIAAYKNDKECSEKDFAAAARKAAIAMKKDLEQRF</sequence>
<evidence type="ECO:0000313" key="1">
    <source>
        <dbReference type="EMBL" id="ONI39464.1"/>
    </source>
</evidence>
<reference evidence="1" key="1">
    <citation type="submission" date="2016-08" db="EMBL/GenBank/DDBJ databases">
        <authorList>
            <person name="Ngugi D.K."/>
            <person name="Miyake S."/>
            <person name="Stingl U."/>
        </authorList>
    </citation>
    <scope>NUCLEOTIDE SEQUENCE</scope>
    <source>
        <strain evidence="1">SCG-B11WGA-EpuloA1</strain>
    </source>
</reference>
<name>A0ACC8XAV1_9FIRM</name>
<gene>
    <name evidence="1" type="ORF">AN396_08660</name>
</gene>
<protein>
    <submittedName>
        <fullName evidence="1">Orotidine 5'-phosphate decarboxylase</fullName>
    </submittedName>
</protein>
<accession>A0ACC8XAV1</accession>
<comment type="caution">
    <text evidence="1">The sequence shown here is derived from an EMBL/GenBank/DDBJ whole genome shotgun (WGS) entry which is preliminary data.</text>
</comment>
<evidence type="ECO:0000313" key="2">
    <source>
        <dbReference type="Proteomes" id="UP000188605"/>
    </source>
</evidence>
<proteinExistence type="predicted"/>
<dbReference type="EMBL" id="LJDB01000064">
    <property type="protein sequence ID" value="ONI39464.1"/>
    <property type="molecule type" value="Genomic_DNA"/>
</dbReference>
<organism evidence="1 2">
    <name type="scientific">Candidatus Epulonipiscium fishelsonii</name>
    <dbReference type="NCBI Taxonomy" id="77094"/>
    <lineage>
        <taxon>Bacteria</taxon>
        <taxon>Bacillati</taxon>
        <taxon>Bacillota</taxon>
        <taxon>Clostridia</taxon>
        <taxon>Lachnospirales</taxon>
        <taxon>Lachnospiraceae</taxon>
        <taxon>Candidatus Epulonipiscium</taxon>
    </lineage>
</organism>
<dbReference type="Proteomes" id="UP000188605">
    <property type="component" value="Unassembled WGS sequence"/>
</dbReference>